<dbReference type="InterPro" id="IPR005254">
    <property type="entry name" value="Heme_biosyn_assoc_TPR_pro"/>
</dbReference>
<dbReference type="SUPFAM" id="SSF48452">
    <property type="entry name" value="TPR-like"/>
    <property type="match status" value="1"/>
</dbReference>
<accession>A0A316FXD5</accession>
<dbReference type="Gene3D" id="1.25.40.10">
    <property type="entry name" value="Tetratricopeptide repeat domain"/>
    <property type="match status" value="2"/>
</dbReference>
<dbReference type="InterPro" id="IPR011990">
    <property type="entry name" value="TPR-like_helical_dom_sf"/>
</dbReference>
<keyword evidence="6 10" id="KW-0812">Transmembrane</keyword>
<dbReference type="UniPathway" id="UPA00252"/>
<evidence type="ECO:0000313" key="12">
    <source>
        <dbReference type="EMBL" id="PWK52785.1"/>
    </source>
</evidence>
<name>A0A316FXD5_9GAMM</name>
<evidence type="ECO:0000259" key="11">
    <source>
        <dbReference type="Pfam" id="PF07219"/>
    </source>
</evidence>
<dbReference type="InterPro" id="IPR010817">
    <property type="entry name" value="HemY_N"/>
</dbReference>
<dbReference type="NCBIfam" id="TIGR00540">
    <property type="entry name" value="TPR_hemY_coli"/>
    <property type="match status" value="1"/>
</dbReference>
<evidence type="ECO:0000256" key="10">
    <source>
        <dbReference type="SAM" id="Phobius"/>
    </source>
</evidence>
<dbReference type="Pfam" id="PF07219">
    <property type="entry name" value="HemY_N"/>
    <property type="match status" value="1"/>
</dbReference>
<keyword evidence="8 10" id="KW-0472">Membrane</keyword>
<evidence type="ECO:0000256" key="7">
    <source>
        <dbReference type="ARBA" id="ARBA00022989"/>
    </source>
</evidence>
<comment type="function">
    <text evidence="1">Involved in a late step of protoheme IX synthesis.</text>
</comment>
<evidence type="ECO:0000256" key="6">
    <source>
        <dbReference type="ARBA" id="ARBA00022692"/>
    </source>
</evidence>
<evidence type="ECO:0000256" key="8">
    <source>
        <dbReference type="ARBA" id="ARBA00023136"/>
    </source>
</evidence>
<comment type="pathway">
    <text evidence="3">Porphyrin-containing compound metabolism; protoheme biosynthesis.</text>
</comment>
<proteinExistence type="predicted"/>
<keyword evidence="5" id="KW-0997">Cell inner membrane</keyword>
<keyword evidence="9" id="KW-0627">Porphyrin biosynthesis</keyword>
<keyword evidence="13" id="KW-1185">Reference proteome</keyword>
<dbReference type="Proteomes" id="UP000245790">
    <property type="component" value="Unassembled WGS sequence"/>
</dbReference>
<dbReference type="EMBL" id="QGGU01000004">
    <property type="protein sequence ID" value="PWK52785.1"/>
    <property type="molecule type" value="Genomic_DNA"/>
</dbReference>
<comment type="caution">
    <text evidence="12">The sequence shown here is derived from an EMBL/GenBank/DDBJ whole genome shotgun (WGS) entry which is preliminary data.</text>
</comment>
<evidence type="ECO:0000256" key="1">
    <source>
        <dbReference type="ARBA" id="ARBA00002962"/>
    </source>
</evidence>
<evidence type="ECO:0000256" key="3">
    <source>
        <dbReference type="ARBA" id="ARBA00004744"/>
    </source>
</evidence>
<reference evidence="12 13" key="1">
    <citation type="submission" date="2018-05" db="EMBL/GenBank/DDBJ databases">
        <title>Genomic Encyclopedia of Type Strains, Phase IV (KMG-IV): sequencing the most valuable type-strain genomes for metagenomic binning, comparative biology and taxonomic classification.</title>
        <authorList>
            <person name="Goeker M."/>
        </authorList>
    </citation>
    <scope>NUCLEOTIDE SEQUENCE [LARGE SCALE GENOMIC DNA]</scope>
    <source>
        <strain evidence="12 13">DSM 25350</strain>
    </source>
</reference>
<comment type="subcellular location">
    <subcellularLocation>
        <location evidence="2">Cell inner membrane</location>
        <topology evidence="2">Multi-pass membrane protein</topology>
    </subcellularLocation>
</comment>
<feature type="transmembrane region" description="Helical" evidence="10">
    <location>
        <begin position="42"/>
        <end position="63"/>
    </location>
</feature>
<protein>
    <submittedName>
        <fullName evidence="12">HemY protein</fullName>
    </submittedName>
</protein>
<sequence>MKLRHLALLAIIIGALLAWFIKDQRGFVLIAWDNHSLEMRLWIAAVLALGLIFVTFISSWLVLTVKRTGKFVSLWSKNRGSRRSRNQTLNGLIALTEGHWEKAEHLFIKASEKSDSRLINYLLAAKSAQEQKDYTRRDNYLQKAAEYQPNASIAVSLTQAELQYESGQYELALASLSQLWDQRKKHPYVLKLLAKCYYRLKDWQRLFDLLPALKQKQALERSQFESIEMECVTKLLISQANKGCEQLQHCWQKMSGDYQKNPQLVICFSRLLIELGAFTEAEAVLRSALKKGYKSQLIYWYGKAAGRDNQTQLSFAESFRQDGQSDWEMFYALGQLSFNNELWGRARDYLLQSLQLKNTLEASQLLIMTYEQLDEPVTTITRTLKKALASAANASSPSLIDKSTSHFIEQ</sequence>
<evidence type="ECO:0000256" key="5">
    <source>
        <dbReference type="ARBA" id="ARBA00022519"/>
    </source>
</evidence>
<evidence type="ECO:0000313" key="13">
    <source>
        <dbReference type="Proteomes" id="UP000245790"/>
    </source>
</evidence>
<evidence type="ECO:0000256" key="4">
    <source>
        <dbReference type="ARBA" id="ARBA00022475"/>
    </source>
</evidence>
<dbReference type="OrthoDB" id="7053339at2"/>
<dbReference type="RefSeq" id="WP_109762778.1">
    <property type="nucleotide sequence ID" value="NZ_QGGU01000004.1"/>
</dbReference>
<organism evidence="12 13">
    <name type="scientific">Pleionea mediterranea</name>
    <dbReference type="NCBI Taxonomy" id="523701"/>
    <lineage>
        <taxon>Bacteria</taxon>
        <taxon>Pseudomonadati</taxon>
        <taxon>Pseudomonadota</taxon>
        <taxon>Gammaproteobacteria</taxon>
        <taxon>Oceanospirillales</taxon>
        <taxon>Pleioneaceae</taxon>
        <taxon>Pleionea</taxon>
    </lineage>
</organism>
<dbReference type="GO" id="GO:0042168">
    <property type="term" value="P:heme metabolic process"/>
    <property type="evidence" value="ECO:0007669"/>
    <property type="project" value="InterPro"/>
</dbReference>
<keyword evidence="7 10" id="KW-1133">Transmembrane helix</keyword>
<gene>
    <name evidence="12" type="ORF">C8D97_1043</name>
</gene>
<dbReference type="AlphaFoldDB" id="A0A316FXD5"/>
<keyword evidence="4" id="KW-1003">Cell membrane</keyword>
<evidence type="ECO:0000256" key="2">
    <source>
        <dbReference type="ARBA" id="ARBA00004429"/>
    </source>
</evidence>
<dbReference type="GO" id="GO:0005886">
    <property type="term" value="C:plasma membrane"/>
    <property type="evidence" value="ECO:0007669"/>
    <property type="project" value="UniProtKB-SubCell"/>
</dbReference>
<feature type="domain" description="HemY N-terminal" evidence="11">
    <location>
        <begin position="26"/>
        <end position="131"/>
    </location>
</feature>
<evidence type="ECO:0000256" key="9">
    <source>
        <dbReference type="ARBA" id="ARBA00023244"/>
    </source>
</evidence>
<dbReference type="GO" id="GO:0006779">
    <property type="term" value="P:porphyrin-containing compound biosynthetic process"/>
    <property type="evidence" value="ECO:0007669"/>
    <property type="project" value="UniProtKB-KW"/>
</dbReference>